<comment type="caution">
    <text evidence="9">The sequence shown here is derived from an EMBL/GenBank/DDBJ whole genome shotgun (WGS) entry which is preliminary data.</text>
</comment>
<protein>
    <recommendedName>
        <fullName evidence="11">Endoplasmic reticulum vesicle transporter N-terminal domain-containing protein</fullName>
    </recommendedName>
</protein>
<evidence type="ECO:0000313" key="9">
    <source>
        <dbReference type="EMBL" id="CAE8660454.1"/>
    </source>
</evidence>
<feature type="non-terminal residue" evidence="9">
    <location>
        <position position="181"/>
    </location>
</feature>
<feature type="domain" description="Endoplasmic reticulum vesicle transporter N-terminal" evidence="8">
    <location>
        <begin position="12"/>
        <end position="84"/>
    </location>
</feature>
<dbReference type="EMBL" id="CAJNNW010017202">
    <property type="protein sequence ID" value="CAE8660454.1"/>
    <property type="molecule type" value="Genomic_DNA"/>
</dbReference>
<name>A0A813J2A2_POLGL</name>
<dbReference type="InterPro" id="IPR039542">
    <property type="entry name" value="Erv_N"/>
</dbReference>
<evidence type="ECO:0000256" key="1">
    <source>
        <dbReference type="ARBA" id="ARBA00004141"/>
    </source>
</evidence>
<dbReference type="GO" id="GO:0030134">
    <property type="term" value="C:COPII-coated ER to Golgi transport vesicle"/>
    <property type="evidence" value="ECO:0007669"/>
    <property type="project" value="TreeGrafter"/>
</dbReference>
<dbReference type="Pfam" id="PF13850">
    <property type="entry name" value="ERGIC_N"/>
    <property type="match status" value="1"/>
</dbReference>
<evidence type="ECO:0000259" key="7">
    <source>
        <dbReference type="Pfam" id="PF07970"/>
    </source>
</evidence>
<comment type="similarity">
    <text evidence="2">Belongs to the ERGIC family.</text>
</comment>
<feature type="domain" description="Endoplasmic reticulum vesicle transporter C-terminal" evidence="7">
    <location>
        <begin position="137"/>
        <end position="179"/>
    </location>
</feature>
<evidence type="ECO:0000256" key="5">
    <source>
        <dbReference type="ARBA" id="ARBA00023136"/>
    </source>
</evidence>
<keyword evidence="4 6" id="KW-1133">Transmembrane helix</keyword>
<keyword evidence="5 6" id="KW-0472">Membrane</keyword>
<accession>A0A813J2A2</accession>
<dbReference type="GO" id="GO:0016020">
    <property type="term" value="C:membrane"/>
    <property type="evidence" value="ECO:0007669"/>
    <property type="project" value="UniProtKB-SubCell"/>
</dbReference>
<organism evidence="9 10">
    <name type="scientific">Polarella glacialis</name>
    <name type="common">Dinoflagellate</name>
    <dbReference type="NCBI Taxonomy" id="89957"/>
    <lineage>
        <taxon>Eukaryota</taxon>
        <taxon>Sar</taxon>
        <taxon>Alveolata</taxon>
        <taxon>Dinophyceae</taxon>
        <taxon>Suessiales</taxon>
        <taxon>Suessiaceae</taxon>
        <taxon>Polarella</taxon>
    </lineage>
</organism>
<reference evidence="9" key="1">
    <citation type="submission" date="2021-02" db="EMBL/GenBank/DDBJ databases">
        <authorList>
            <person name="Dougan E. K."/>
            <person name="Rhodes N."/>
            <person name="Thang M."/>
            <person name="Chan C."/>
        </authorList>
    </citation>
    <scope>NUCLEOTIDE SEQUENCE</scope>
</reference>
<evidence type="ECO:0000256" key="2">
    <source>
        <dbReference type="ARBA" id="ARBA00005648"/>
    </source>
</evidence>
<comment type="subcellular location">
    <subcellularLocation>
        <location evidence="1">Membrane</location>
        <topology evidence="1">Multi-pass membrane protein</topology>
    </subcellularLocation>
</comment>
<evidence type="ECO:0000259" key="8">
    <source>
        <dbReference type="Pfam" id="PF13850"/>
    </source>
</evidence>
<sequence>ANNSSSSPCATLLRVLSLALIATLTLSEFWTFATPARKQLFEIDMHGSVIADSARKLRVMLNVTVHDYPCIDLSLDYQDIMGTRAVDVRTTIFKQRLHPDGSLVGEVQKNDPKAVVKGGTGPSLQKNGTGNVTCGDCYGALPDGECCNTCSDVLYAYRLKRWALPRIEGISQCKNDGSAKS</sequence>
<dbReference type="InterPro" id="IPR012936">
    <property type="entry name" value="Erv_C"/>
</dbReference>
<proteinExistence type="inferred from homology"/>
<dbReference type="PANTHER" id="PTHR10984">
    <property type="entry name" value="ENDOPLASMIC RETICULUM-GOLGI INTERMEDIATE COMPARTMENT PROTEIN"/>
    <property type="match status" value="1"/>
</dbReference>
<feature type="transmembrane region" description="Helical" evidence="6">
    <location>
        <begin position="12"/>
        <end position="33"/>
    </location>
</feature>
<dbReference type="Proteomes" id="UP000626109">
    <property type="component" value="Unassembled WGS sequence"/>
</dbReference>
<evidence type="ECO:0000256" key="6">
    <source>
        <dbReference type="SAM" id="Phobius"/>
    </source>
</evidence>
<evidence type="ECO:0000256" key="3">
    <source>
        <dbReference type="ARBA" id="ARBA00022692"/>
    </source>
</evidence>
<dbReference type="AlphaFoldDB" id="A0A813J2A2"/>
<keyword evidence="3 6" id="KW-0812">Transmembrane</keyword>
<feature type="non-terminal residue" evidence="9">
    <location>
        <position position="1"/>
    </location>
</feature>
<dbReference type="Pfam" id="PF07970">
    <property type="entry name" value="COPIIcoated_ERV"/>
    <property type="match status" value="1"/>
</dbReference>
<evidence type="ECO:0000313" key="10">
    <source>
        <dbReference type="Proteomes" id="UP000626109"/>
    </source>
</evidence>
<dbReference type="InterPro" id="IPR045888">
    <property type="entry name" value="Erv"/>
</dbReference>
<evidence type="ECO:0008006" key="11">
    <source>
        <dbReference type="Google" id="ProtNLM"/>
    </source>
</evidence>
<gene>
    <name evidence="9" type="ORF">PGLA2088_LOCUS14148</name>
</gene>
<dbReference type="PANTHER" id="PTHR10984:SF25">
    <property type="entry name" value="ENDOPLASMIC RETICULUM-GOLGI INTERMEDIATE COMPARTMENT PROTEIN 3"/>
    <property type="match status" value="1"/>
</dbReference>
<dbReference type="GO" id="GO:0005783">
    <property type="term" value="C:endoplasmic reticulum"/>
    <property type="evidence" value="ECO:0007669"/>
    <property type="project" value="TreeGrafter"/>
</dbReference>
<evidence type="ECO:0000256" key="4">
    <source>
        <dbReference type="ARBA" id="ARBA00022989"/>
    </source>
</evidence>